<evidence type="ECO:0000256" key="3">
    <source>
        <dbReference type="ARBA" id="ARBA00022806"/>
    </source>
</evidence>
<name>A0A401IU00_9LACO</name>
<organism evidence="7 8">
    <name type="scientific">Ligilactobacillus salitolerans</name>
    <dbReference type="NCBI Taxonomy" id="1808352"/>
    <lineage>
        <taxon>Bacteria</taxon>
        <taxon>Bacillati</taxon>
        <taxon>Bacillota</taxon>
        <taxon>Bacilli</taxon>
        <taxon>Lactobacillales</taxon>
        <taxon>Lactobacillaceae</taxon>
        <taxon>Ligilactobacillus</taxon>
    </lineage>
</organism>
<dbReference type="GO" id="GO:0005829">
    <property type="term" value="C:cytosol"/>
    <property type="evidence" value="ECO:0007669"/>
    <property type="project" value="TreeGrafter"/>
</dbReference>
<gene>
    <name evidence="7" type="ORF">LFYK43_14920</name>
</gene>
<dbReference type="InterPro" id="IPR027417">
    <property type="entry name" value="P-loop_NTPase"/>
</dbReference>
<keyword evidence="8" id="KW-1185">Reference proteome</keyword>
<dbReference type="GO" id="GO:0003677">
    <property type="term" value="F:DNA binding"/>
    <property type="evidence" value="ECO:0007669"/>
    <property type="project" value="InterPro"/>
</dbReference>
<evidence type="ECO:0000313" key="8">
    <source>
        <dbReference type="Proteomes" id="UP000286848"/>
    </source>
</evidence>
<feature type="binding site" evidence="5">
    <location>
        <begin position="230"/>
        <end position="237"/>
    </location>
    <ligand>
        <name>ATP</name>
        <dbReference type="ChEBI" id="CHEBI:30616"/>
    </ligand>
</feature>
<dbReference type="InterPro" id="IPR000212">
    <property type="entry name" value="DNA_helicase_UvrD/REP"/>
</dbReference>
<keyword evidence="3 5" id="KW-0347">Helicase</keyword>
<dbReference type="Gene3D" id="3.40.50.300">
    <property type="entry name" value="P-loop containing nucleotide triphosphate hydrolases"/>
    <property type="match status" value="2"/>
</dbReference>
<reference evidence="7 8" key="1">
    <citation type="journal article" date="2019" name="Int. J. Syst. Evol. Microbiol.">
        <title>Lactobacillus salitolerans sp. nov., a novel lactic acid bacterium isolated from spent mushroom substrates.</title>
        <authorList>
            <person name="Tohno M."/>
            <person name="Tanizawa Y."/>
            <person name="Kojima Y."/>
            <person name="Sakamoto M."/>
            <person name="Nakamura Y."/>
            <person name="Ohkuma M."/>
            <person name="Kobayashi H."/>
        </authorList>
    </citation>
    <scope>NUCLEOTIDE SEQUENCE [LARGE SCALE GENOMIC DNA]</scope>
    <source>
        <strain evidence="7 8">YK43</strain>
    </source>
</reference>
<keyword evidence="4 5" id="KW-0067">ATP-binding</keyword>
<dbReference type="PROSITE" id="PS51198">
    <property type="entry name" value="UVRD_HELICASE_ATP_BIND"/>
    <property type="match status" value="1"/>
</dbReference>
<feature type="domain" description="UvrD-like helicase ATP-binding" evidence="6">
    <location>
        <begin position="209"/>
        <end position="601"/>
    </location>
</feature>
<keyword evidence="1 5" id="KW-0547">Nucleotide-binding</keyword>
<dbReference type="GO" id="GO:0000725">
    <property type="term" value="P:recombinational repair"/>
    <property type="evidence" value="ECO:0007669"/>
    <property type="project" value="TreeGrafter"/>
</dbReference>
<dbReference type="GO" id="GO:0016787">
    <property type="term" value="F:hydrolase activity"/>
    <property type="evidence" value="ECO:0007669"/>
    <property type="project" value="UniProtKB-UniRule"/>
</dbReference>
<protein>
    <submittedName>
        <fullName evidence="7">ATP-dependent DNA helicase</fullName>
    </submittedName>
</protein>
<accession>A0A401IU00</accession>
<dbReference type="EMBL" id="BFFP01000024">
    <property type="protein sequence ID" value="GBG95033.1"/>
    <property type="molecule type" value="Genomic_DNA"/>
</dbReference>
<dbReference type="PANTHER" id="PTHR11070:SF17">
    <property type="entry name" value="DNA HELICASE IV"/>
    <property type="match status" value="1"/>
</dbReference>
<dbReference type="GO" id="GO:0005524">
    <property type="term" value="F:ATP binding"/>
    <property type="evidence" value="ECO:0007669"/>
    <property type="project" value="UniProtKB-UniRule"/>
</dbReference>
<comment type="caution">
    <text evidence="7">The sequence shown here is derived from an EMBL/GenBank/DDBJ whole genome shotgun (WGS) entry which is preliminary data.</text>
</comment>
<dbReference type="OrthoDB" id="9787585at2"/>
<evidence type="ECO:0000256" key="1">
    <source>
        <dbReference type="ARBA" id="ARBA00022741"/>
    </source>
</evidence>
<dbReference type="InterPro" id="IPR048228">
    <property type="entry name" value="HelD_bacillota"/>
</dbReference>
<dbReference type="PANTHER" id="PTHR11070">
    <property type="entry name" value="UVRD / RECB / PCRA DNA HELICASE FAMILY MEMBER"/>
    <property type="match status" value="1"/>
</dbReference>
<evidence type="ECO:0000313" key="7">
    <source>
        <dbReference type="EMBL" id="GBG95033.1"/>
    </source>
</evidence>
<dbReference type="InterPro" id="IPR014016">
    <property type="entry name" value="UvrD-like_ATP-bd"/>
</dbReference>
<dbReference type="GO" id="GO:0043138">
    <property type="term" value="F:3'-5' DNA helicase activity"/>
    <property type="evidence" value="ECO:0007669"/>
    <property type="project" value="TreeGrafter"/>
</dbReference>
<dbReference type="Pfam" id="PF13538">
    <property type="entry name" value="UvrD_C_2"/>
    <property type="match status" value="1"/>
</dbReference>
<evidence type="ECO:0000256" key="5">
    <source>
        <dbReference type="PROSITE-ProRule" id="PRU00560"/>
    </source>
</evidence>
<sequence>MSLTIKEQEQKRMDQVVAKIDQAAAKSQANIDSAGADQRAIMEDFKNNVRIKTGTYSGMMETALTVRQQQTMLQERENNWRQATQQLDVLQRLKKTPYFARIDFQENGEKKPESVYIGLSSFTDKTDHFLIYDWRAPISSIYYDGGLGQVSYDTPDGEQTVDLTLKRQFMVENGQILTVFDTDETVGDQMLLEVLDEASDTKMKSIVSTIQKEQNKIIRDTKSDLLFVQGAAGSGKTSAVLQRVAFLLYRYRGNLSSSQVILFSPNQLFNDYIDQVLPELGEQNMVQMTFYQYAKRRVPKLHVETLQERFEKETEPQGRAAKKLKDSLAFFKAVNAYADFLNQQGMHFKAISFRGKPFFSKEQIKEIYYGFNLNYNLRNRLSATREALLKKLSGRVNREARTERVQKAVQELGQDELNALYGDHPRNFANGDKEMTFLTQAYVTREFQSIKKSITRNRFININGQYVHFLRHLPDLVDVKEAGLTVDEWQATVDETVADLKNGKISLADVSAYLYLFDQIIGKRGDLEMRQVFIDEIQDYSAFQLALLKAEFPRAKFTMLGDLNQSIFTQENSHSLLNELNTMFDAAKTQVVQLTKSYRSTQQITDFSKEILHDGEAVEAFDRNGDLPTITVDIDQEQLVGDVAEQLAQNERDNMTTAIITKNFSETIELTEKLKQRGQKVTAIKTENQRLVPGTIVVPSYLAKGLEFDAIVVWNANEENYAREDERQLVYTICSRAMHRLNIFAVGELTPLMAGISADKYKLTSRV</sequence>
<evidence type="ECO:0000256" key="2">
    <source>
        <dbReference type="ARBA" id="ARBA00022801"/>
    </source>
</evidence>
<evidence type="ECO:0000256" key="4">
    <source>
        <dbReference type="ARBA" id="ARBA00022840"/>
    </source>
</evidence>
<dbReference type="Proteomes" id="UP000286848">
    <property type="component" value="Unassembled WGS sequence"/>
</dbReference>
<dbReference type="SUPFAM" id="SSF52540">
    <property type="entry name" value="P-loop containing nucleoside triphosphate hydrolases"/>
    <property type="match status" value="1"/>
</dbReference>
<dbReference type="NCBIfam" id="NF041464">
    <property type="entry name" value="HelD_BACSU"/>
    <property type="match status" value="1"/>
</dbReference>
<dbReference type="InterPro" id="IPR027785">
    <property type="entry name" value="UvrD-like_helicase_C"/>
</dbReference>
<keyword evidence="2 5" id="KW-0378">Hydrolase</keyword>
<evidence type="ECO:0000259" key="6">
    <source>
        <dbReference type="PROSITE" id="PS51198"/>
    </source>
</evidence>
<proteinExistence type="predicted"/>
<dbReference type="Pfam" id="PF00580">
    <property type="entry name" value="UvrD-helicase"/>
    <property type="match status" value="1"/>
</dbReference>
<dbReference type="RefSeq" id="WP_124976982.1">
    <property type="nucleotide sequence ID" value="NZ_BFFP01000024.1"/>
</dbReference>
<dbReference type="AlphaFoldDB" id="A0A401IU00"/>